<accession>A0A4V1M3R0</accession>
<dbReference type="InParanoid" id="A0A4V1M3R0"/>
<dbReference type="InterPro" id="IPR053246">
    <property type="entry name" value="NS_splicing_regulatory_protein"/>
</dbReference>
<comment type="caution">
    <text evidence="5">The sequence shown here is derived from an EMBL/GenBank/DDBJ whole genome shotgun (WGS) entry which is preliminary data.</text>
</comment>
<organism evidence="5 6">
    <name type="scientific">Tremella mesenterica</name>
    <name type="common">Jelly fungus</name>
    <dbReference type="NCBI Taxonomy" id="5217"/>
    <lineage>
        <taxon>Eukaryota</taxon>
        <taxon>Fungi</taxon>
        <taxon>Dikarya</taxon>
        <taxon>Basidiomycota</taxon>
        <taxon>Agaricomycotina</taxon>
        <taxon>Tremellomycetes</taxon>
        <taxon>Tremellales</taxon>
        <taxon>Tremellaceae</taxon>
        <taxon>Tremella</taxon>
    </lineage>
</organism>
<dbReference type="AlphaFoldDB" id="A0A4V1M3R0"/>
<dbReference type="Pfam" id="PF09745">
    <property type="entry name" value="NSRP1_N"/>
    <property type="match status" value="1"/>
</dbReference>
<proteinExistence type="inferred from homology"/>
<dbReference type="VEuPathDB" id="FungiDB:TREMEDRAFT_63959"/>
<feature type="region of interest" description="Disordered" evidence="3">
    <location>
        <begin position="408"/>
        <end position="477"/>
    </location>
</feature>
<dbReference type="OrthoDB" id="446635at2759"/>
<reference evidence="5 6" key="1">
    <citation type="submission" date="2016-06" db="EMBL/GenBank/DDBJ databases">
        <title>Evolution of pathogenesis and genome organization in the Tremellales.</title>
        <authorList>
            <person name="Cuomo C."/>
            <person name="Litvintseva A."/>
            <person name="Heitman J."/>
            <person name="Chen Y."/>
            <person name="Sun S."/>
            <person name="Springer D."/>
            <person name="Dromer F."/>
            <person name="Young S."/>
            <person name="Zeng Q."/>
            <person name="Chapman S."/>
            <person name="Gujja S."/>
            <person name="Saif S."/>
            <person name="Birren B."/>
        </authorList>
    </citation>
    <scope>NUCLEOTIDE SEQUENCE [LARGE SCALE GENOMIC DNA]</scope>
    <source>
        <strain evidence="5 6">ATCC 28783</strain>
    </source>
</reference>
<keyword evidence="2" id="KW-0175">Coiled coil</keyword>
<feature type="domain" description="Nuclear speckle splicing regulatory protein 1 N-terminal" evidence="4">
    <location>
        <begin position="117"/>
        <end position="233"/>
    </location>
</feature>
<feature type="compositionally biased region" description="Basic and acidic residues" evidence="3">
    <location>
        <begin position="211"/>
        <end position="229"/>
    </location>
</feature>
<sequence>MSTSNPPKISFSFGSSKTSSSTPLPPPATSQPSNLELLMAKAKSSSSSTSTSIPRKKPPIPFPDPEEDEPPLPPSTTPHGPTTKKSNTSNRAGPSNLLGPNGKNAKSGETLLSRSERKAQQDALSLDPTAFEYDQVYDQLKASERAAEQLKKIEAEERKPRYIENFLASAQTRRLDRLRAEEKMLQLEREKEGDEFDDKEKFVTEAYKKQMEEVRKAEEEERVREENLRKSKKGPGLSAFYKTMLDDSAAKHAAAMSSTSTLNNPSSTPGPSLTIKPPSKKDETYEPEAEYDPFLARQSLQSDDNPSGPNPITNDMKMGPSRPSDEERAAEASSKSGKRVEFNDDGEIVDNRSLLKAGLNITKKQTVLPTSLLTGGKSQSIDGPYISRAVGTAASYEERMVREKKRLAEQMREDKMRREKEREEMILKEEEEARKRREGDDGEAERRRKEAKERFLARKRAREVEEDEENKRAKDDS</sequence>
<feature type="compositionally biased region" description="Polar residues" evidence="3">
    <location>
        <begin position="298"/>
        <end position="313"/>
    </location>
</feature>
<keyword evidence="6" id="KW-1185">Reference proteome</keyword>
<dbReference type="PANTHER" id="PTHR47845:SF1">
    <property type="entry name" value="NUCLEAR SPECKLE SPLICING REGULATORY PROTEIN 1 HOMOLOG"/>
    <property type="match status" value="1"/>
</dbReference>
<evidence type="ECO:0000256" key="2">
    <source>
        <dbReference type="ARBA" id="ARBA00023054"/>
    </source>
</evidence>
<feature type="compositionally biased region" description="Low complexity" evidence="3">
    <location>
        <begin position="10"/>
        <end position="22"/>
    </location>
</feature>
<protein>
    <recommendedName>
        <fullName evidence="4">Nuclear speckle splicing regulatory protein 1 N-terminal domain-containing protein</fullName>
    </recommendedName>
</protein>
<feature type="compositionally biased region" description="Low complexity" evidence="3">
    <location>
        <begin position="257"/>
        <end position="274"/>
    </location>
</feature>
<evidence type="ECO:0000256" key="1">
    <source>
        <dbReference type="ARBA" id="ARBA00010126"/>
    </source>
</evidence>
<feature type="region of interest" description="Disordered" evidence="3">
    <location>
        <begin position="211"/>
        <end position="238"/>
    </location>
</feature>
<feature type="compositionally biased region" description="Basic and acidic residues" evidence="3">
    <location>
        <begin position="408"/>
        <end position="456"/>
    </location>
</feature>
<evidence type="ECO:0000256" key="3">
    <source>
        <dbReference type="SAM" id="MobiDB-lite"/>
    </source>
</evidence>
<feature type="region of interest" description="Disordered" evidence="3">
    <location>
        <begin position="1"/>
        <end position="128"/>
    </location>
</feature>
<dbReference type="InterPro" id="IPR018612">
    <property type="entry name" value="NSRP1_N"/>
</dbReference>
<dbReference type="GO" id="GO:0000381">
    <property type="term" value="P:regulation of alternative mRNA splicing, via spliceosome"/>
    <property type="evidence" value="ECO:0007669"/>
    <property type="project" value="InterPro"/>
</dbReference>
<evidence type="ECO:0000313" key="5">
    <source>
        <dbReference type="EMBL" id="RXK37737.1"/>
    </source>
</evidence>
<feature type="region of interest" description="Disordered" evidence="3">
    <location>
        <begin position="250"/>
        <end position="345"/>
    </location>
</feature>
<evidence type="ECO:0000313" key="6">
    <source>
        <dbReference type="Proteomes" id="UP000289152"/>
    </source>
</evidence>
<dbReference type="STRING" id="5217.A0A4V1M3R0"/>
<evidence type="ECO:0000259" key="4">
    <source>
        <dbReference type="Pfam" id="PF09745"/>
    </source>
</evidence>
<dbReference type="PANTHER" id="PTHR47845">
    <property type="entry name" value="NUCLEAR SPECKLE SPLICING REGULATORY PROTEIN 1 HOMOLOG"/>
    <property type="match status" value="1"/>
</dbReference>
<comment type="similarity">
    <text evidence="1">Belongs to the NSRP1 family.</text>
</comment>
<dbReference type="EMBL" id="SDIL01000061">
    <property type="protein sequence ID" value="RXK37737.1"/>
    <property type="molecule type" value="Genomic_DNA"/>
</dbReference>
<name>A0A4V1M3R0_TREME</name>
<gene>
    <name evidence="5" type="ORF">M231_04986</name>
</gene>
<dbReference type="Proteomes" id="UP000289152">
    <property type="component" value="Unassembled WGS sequence"/>
</dbReference>